<protein>
    <recommendedName>
        <fullName evidence="4">Zn(2)-C6 fungal-type domain-containing protein</fullName>
    </recommendedName>
</protein>
<evidence type="ECO:0000313" key="3">
    <source>
        <dbReference type="Proteomes" id="UP001451303"/>
    </source>
</evidence>
<proteinExistence type="predicted"/>
<keyword evidence="3" id="KW-1185">Reference proteome</keyword>
<evidence type="ECO:0000256" key="1">
    <source>
        <dbReference type="ARBA" id="ARBA00023242"/>
    </source>
</evidence>
<comment type="caution">
    <text evidence="2">The sequence shown here is derived from an EMBL/GenBank/DDBJ whole genome shotgun (WGS) entry which is preliminary data.</text>
</comment>
<dbReference type="CDD" id="cd00067">
    <property type="entry name" value="GAL4"/>
    <property type="match status" value="1"/>
</dbReference>
<dbReference type="InterPro" id="IPR001138">
    <property type="entry name" value="Zn2Cys6_DnaBD"/>
</dbReference>
<dbReference type="EMBL" id="JAVLET010000001">
    <property type="protein sequence ID" value="KAL0475803.1"/>
    <property type="molecule type" value="Genomic_DNA"/>
</dbReference>
<accession>A0ABR3DV84</accession>
<dbReference type="Proteomes" id="UP001451303">
    <property type="component" value="Unassembled WGS sequence"/>
</dbReference>
<name>A0ABR3DV84_NEUIN</name>
<gene>
    <name evidence="2" type="ORF">QR685DRAFT_578745</name>
</gene>
<evidence type="ECO:0008006" key="4">
    <source>
        <dbReference type="Google" id="ProtNLM"/>
    </source>
</evidence>
<dbReference type="InterPro" id="IPR036864">
    <property type="entry name" value="Zn2-C6_fun-type_DNA-bd_sf"/>
</dbReference>
<sequence>MTMANHPFHRRVFNGSADFQRDDCPGPCHPGEYLNRQPSYPEVGQVTEDFNQYPSGIPNSTEHFLGLDQSSSGTRDITEDFFDWHLYSKQDEITVTTETSIEGDSLVHSAPSATQDQDTRMALDHGSQTTEGTVIAAASSPLAIPFLHQPTRGENLDPKQYPTSEDIDIHLSDPDSHDVDGTLASSRSRLGKQAAKRERILSNPRETALTRLYRACLACKIQKTRCKPEGPCLGCDKFSKKVGSPFTVCNRAIVTMIRTKADWPLTNQVLCQPTREQAWGNGKRTELLISHCTNAGNAILLVHGCEFIKLGFYHMIGIAPDEGPSDKDLYDWGKRDVEVHADTEENFPNCLERFLLLYEQMFHQRYVANVEGSDQTRPGKFHKLMDNAQHMACMARIWTARRFSVSGVPFGFDPEPVSVFLRQRAGKMIGPIEGQILEQLKAFSNSQETKIAPDLECTMGSALVIAVWTALWQMMLTYRSVLNLTPPGTAFHEESNELFQSMVTIYSRLFRTAEVLRTVEKAFDSADAFDNDQVRQAFRKAWGTRFDFYCEVEKGSSSNRQDALLKTHVITWEELVANRRETKPARKGKGKVCEKKQA</sequence>
<keyword evidence="1" id="KW-0539">Nucleus</keyword>
<reference evidence="2 3" key="1">
    <citation type="submission" date="2023-09" db="EMBL/GenBank/DDBJ databases">
        <title>Multi-omics analysis of a traditional fermented food reveals byproduct-associated fungal strains for waste-to-food upcycling.</title>
        <authorList>
            <consortium name="Lawrence Berkeley National Laboratory"/>
            <person name="Rekdal V.M."/>
            <person name="Villalobos-Escobedo J.M."/>
            <person name="Rodriguez-Valeron N."/>
            <person name="Garcia M.O."/>
            <person name="Vasquez D.P."/>
            <person name="Damayanti I."/>
            <person name="Sorensen P.M."/>
            <person name="Baidoo E.E."/>
            <person name="De Carvalho A.C."/>
            <person name="Riley R."/>
            <person name="Lipzen A."/>
            <person name="He G."/>
            <person name="Yan M."/>
            <person name="Haridas S."/>
            <person name="Daum C."/>
            <person name="Yoshinaga Y."/>
            <person name="Ng V."/>
            <person name="Grigoriev I.V."/>
            <person name="Munk R."/>
            <person name="Nuraida L."/>
            <person name="Wijaya C.H."/>
            <person name="Morales P.-C."/>
            <person name="Keasling J.D."/>
        </authorList>
    </citation>
    <scope>NUCLEOTIDE SEQUENCE [LARGE SCALE GENOMIC DNA]</scope>
    <source>
        <strain evidence="2 3">FGSC 2613</strain>
    </source>
</reference>
<evidence type="ECO:0000313" key="2">
    <source>
        <dbReference type="EMBL" id="KAL0475803.1"/>
    </source>
</evidence>
<organism evidence="2 3">
    <name type="scientific">Neurospora intermedia</name>
    <dbReference type="NCBI Taxonomy" id="5142"/>
    <lineage>
        <taxon>Eukaryota</taxon>
        <taxon>Fungi</taxon>
        <taxon>Dikarya</taxon>
        <taxon>Ascomycota</taxon>
        <taxon>Pezizomycotina</taxon>
        <taxon>Sordariomycetes</taxon>
        <taxon>Sordariomycetidae</taxon>
        <taxon>Sordariales</taxon>
        <taxon>Sordariaceae</taxon>
        <taxon>Neurospora</taxon>
    </lineage>
</organism>
<dbReference type="SUPFAM" id="SSF57701">
    <property type="entry name" value="Zn2/Cys6 DNA-binding domain"/>
    <property type="match status" value="1"/>
</dbReference>